<dbReference type="PANTHER" id="PTHR38107">
    <property type="match status" value="1"/>
</dbReference>
<dbReference type="Pfam" id="PF00959">
    <property type="entry name" value="Phage_lysozyme"/>
    <property type="match status" value="1"/>
</dbReference>
<dbReference type="InterPro" id="IPR033907">
    <property type="entry name" value="Endolysin_autolysin"/>
</dbReference>
<dbReference type="SUPFAM" id="SSF53955">
    <property type="entry name" value="Lysozyme-like"/>
    <property type="match status" value="1"/>
</dbReference>
<keyword evidence="4" id="KW-0326">Glycosidase</keyword>
<name>A0A0E3I800_9CAUD</name>
<dbReference type="GO" id="GO:0009253">
    <property type="term" value="P:peptidoglycan catabolic process"/>
    <property type="evidence" value="ECO:0007669"/>
    <property type="project" value="InterPro"/>
</dbReference>
<keyword evidence="1 4" id="KW-0929">Antimicrobial</keyword>
<feature type="domain" description="Peptidase C39-like" evidence="5">
    <location>
        <begin position="63"/>
        <end position="191"/>
    </location>
</feature>
<dbReference type="InterPro" id="IPR023346">
    <property type="entry name" value="Lysozyme-like_dom_sf"/>
</dbReference>
<comment type="similarity">
    <text evidence="4">Belongs to the glycosyl hydrolase 24 family.</text>
</comment>
<evidence type="ECO:0000256" key="3">
    <source>
        <dbReference type="ARBA" id="ARBA00023200"/>
    </source>
</evidence>
<dbReference type="InterPro" id="IPR023347">
    <property type="entry name" value="Lysozyme_dom_sf"/>
</dbReference>
<protein>
    <recommendedName>
        <fullName evidence="4">Lysozyme</fullName>
        <ecNumber evidence="4">3.2.1.17</ecNumber>
    </recommendedName>
</protein>
<keyword evidence="4" id="KW-0378">Hydrolase</keyword>
<evidence type="ECO:0000256" key="1">
    <source>
        <dbReference type="ARBA" id="ARBA00022529"/>
    </source>
</evidence>
<dbReference type="InterPro" id="IPR039564">
    <property type="entry name" value="Peptidase_C39-like"/>
</dbReference>
<evidence type="ECO:0000256" key="2">
    <source>
        <dbReference type="ARBA" id="ARBA00022638"/>
    </source>
</evidence>
<dbReference type="GO" id="GO:0031640">
    <property type="term" value="P:killing of cells of another organism"/>
    <property type="evidence" value="ECO:0007669"/>
    <property type="project" value="UniProtKB-KW"/>
</dbReference>
<evidence type="ECO:0000256" key="4">
    <source>
        <dbReference type="RuleBase" id="RU003788"/>
    </source>
</evidence>
<dbReference type="PANTHER" id="PTHR38107:SF3">
    <property type="entry name" value="LYSOZYME RRRD-RELATED"/>
    <property type="match status" value="1"/>
</dbReference>
<accession>A0A0E3I800</accession>
<evidence type="ECO:0000313" key="7">
    <source>
        <dbReference type="Proteomes" id="UP000185306"/>
    </source>
</evidence>
<dbReference type="Proteomes" id="UP000185306">
    <property type="component" value="Segment"/>
</dbReference>
<dbReference type="GO" id="GO:0003796">
    <property type="term" value="F:lysozyme activity"/>
    <property type="evidence" value="ECO:0007669"/>
    <property type="project" value="UniProtKB-EC"/>
</dbReference>
<dbReference type="GO" id="GO:0042742">
    <property type="term" value="P:defense response to bacterium"/>
    <property type="evidence" value="ECO:0007669"/>
    <property type="project" value="UniProtKB-KW"/>
</dbReference>
<dbReference type="InterPro" id="IPR051018">
    <property type="entry name" value="Bacteriophage_GH24"/>
</dbReference>
<keyword evidence="3" id="KW-1035">Host cytoplasm</keyword>
<dbReference type="Pfam" id="PF13529">
    <property type="entry name" value="Peptidase_C39_2"/>
    <property type="match status" value="1"/>
</dbReference>
<evidence type="ECO:0000259" key="5">
    <source>
        <dbReference type="Pfam" id="PF13529"/>
    </source>
</evidence>
<gene>
    <name evidence="6" type="ORF">Syn7803C25_208</name>
</gene>
<dbReference type="Gene3D" id="3.90.70.10">
    <property type="entry name" value="Cysteine proteinases"/>
    <property type="match status" value="1"/>
</dbReference>
<sequence length="486" mass="55286">MKIDFSNFFQYYDGNLKNHVESIALLEREIEKVAPHLLQDEAEWVKLYRNTAQVDKPDKVIALPVPYFPQTDNYTQPERTCNSSSCAMCLEYFRPGTLVGSKGDDAYIRKVFAVGDTTDHSVQTKVLADYGVDSEFNYSLSFDNLDHELENKRPVVIGILHRGSLAHPTGGHMVVVIGKTAEGDYICHDPYGDLNDGYTTNVYNGQSVVYKRNVLEARWTPDGPTSGWGRTFQAKVTAKKSEEGKLPSAGVELIKEFEGLHVLKSDGMIHAYPDPLSGGEPWTIGWGSTRDLDGSAFHPGDKITREKADILLEEQLRRDYLSKLEQTIPYWDEMNDNQHGALLSFGYNLGASFYGSPDFNTITRVLRDKEWNKVPDALYLYRNPGTPVEEGLSRRRIRDKTPYRDFTLNINGHDSDIILSDKETRLVYSLYNGAYTCHFDKIIKGKRYVFDSVLANTFYKLNDQCFDGTRLVRGLETGEFYDFRKE</sequence>
<proteinExistence type="inferred from homology"/>
<dbReference type="EC" id="3.2.1.17" evidence="4"/>
<dbReference type="EMBL" id="KJ019152">
    <property type="protein sequence ID" value="AIX44131.1"/>
    <property type="molecule type" value="Genomic_DNA"/>
</dbReference>
<organism evidence="6 7">
    <name type="scientific">Synechococcus phage ACG-2014f</name>
    <dbReference type="NCBI Taxonomy" id="1493511"/>
    <lineage>
        <taxon>Viruses</taxon>
        <taxon>Duplodnaviria</taxon>
        <taxon>Heunggongvirae</taxon>
        <taxon>Uroviricota</taxon>
        <taxon>Caudoviricetes</taxon>
        <taxon>Pantevenvirales</taxon>
        <taxon>Kyanoviridae</taxon>
        <taxon>Atlauavirus</taxon>
        <taxon>Atlauavirus tusconc8</taxon>
    </lineage>
</organism>
<evidence type="ECO:0000313" key="6">
    <source>
        <dbReference type="EMBL" id="AIX44131.1"/>
    </source>
</evidence>
<dbReference type="CDD" id="cd00737">
    <property type="entry name" value="lyz_endolysin_autolysin"/>
    <property type="match status" value="1"/>
</dbReference>
<keyword evidence="2 4" id="KW-0081">Bacteriolytic enzyme</keyword>
<dbReference type="InterPro" id="IPR002196">
    <property type="entry name" value="Glyco_hydro_24"/>
</dbReference>
<reference evidence="6 7" key="1">
    <citation type="submission" date="2013-12" db="EMBL/GenBank/DDBJ databases">
        <title>Ecological redundancy of diverse viral populations within a natural community.</title>
        <authorList>
            <person name="Gregory A.C."/>
            <person name="LaButti K."/>
            <person name="Copeland A."/>
            <person name="Woyke T."/>
            <person name="Sullivan M.B."/>
        </authorList>
    </citation>
    <scope>NUCLEOTIDE SEQUENCE [LARGE SCALE GENOMIC DNA]</scope>
    <source>
        <strain evidence="6">Syn7803C25</strain>
    </source>
</reference>
<dbReference type="GO" id="GO:0016998">
    <property type="term" value="P:cell wall macromolecule catabolic process"/>
    <property type="evidence" value="ECO:0007669"/>
    <property type="project" value="InterPro"/>
</dbReference>
<dbReference type="Gene3D" id="1.10.530.40">
    <property type="match status" value="1"/>
</dbReference>
<comment type="catalytic activity">
    <reaction evidence="4">
        <text>Hydrolysis of (1-&gt;4)-beta-linkages between N-acetylmuramic acid and N-acetyl-D-glucosamine residues in a peptidoglycan and between N-acetyl-D-glucosamine residues in chitodextrins.</text>
        <dbReference type="EC" id="3.2.1.17"/>
    </reaction>
</comment>